<reference evidence="1 2" key="1">
    <citation type="submission" date="2019-10" db="EMBL/GenBank/DDBJ databases">
        <title>A soil myxobacterium in the family Polyangiaceae.</title>
        <authorList>
            <person name="Li Y."/>
            <person name="Wang J."/>
        </authorList>
    </citation>
    <scope>NUCLEOTIDE SEQUENCE [LARGE SCALE GENOMIC DNA]</scope>
    <source>
        <strain evidence="1 2">DSM 14734</strain>
    </source>
</reference>
<evidence type="ECO:0000313" key="2">
    <source>
        <dbReference type="Proteomes" id="UP000440224"/>
    </source>
</evidence>
<dbReference type="PROSITE" id="PS51257">
    <property type="entry name" value="PROKAR_LIPOPROTEIN"/>
    <property type="match status" value="1"/>
</dbReference>
<dbReference type="AlphaFoldDB" id="A0A6N7PU04"/>
<dbReference type="Proteomes" id="UP000440224">
    <property type="component" value="Unassembled WGS sequence"/>
</dbReference>
<dbReference type="RefSeq" id="WP_153820754.1">
    <property type="nucleotide sequence ID" value="NZ_WJIE01000005.1"/>
</dbReference>
<evidence type="ECO:0008006" key="3">
    <source>
        <dbReference type="Google" id="ProtNLM"/>
    </source>
</evidence>
<comment type="caution">
    <text evidence="1">The sequence shown here is derived from an EMBL/GenBank/DDBJ whole genome shotgun (WGS) entry which is preliminary data.</text>
</comment>
<keyword evidence="2" id="KW-1185">Reference proteome</keyword>
<protein>
    <recommendedName>
        <fullName evidence="3">Lipoprotein</fullName>
    </recommendedName>
</protein>
<proteinExistence type="predicted"/>
<evidence type="ECO:0000313" key="1">
    <source>
        <dbReference type="EMBL" id="MRG93910.1"/>
    </source>
</evidence>
<dbReference type="EMBL" id="WJIE01000005">
    <property type="protein sequence ID" value="MRG93910.1"/>
    <property type="molecule type" value="Genomic_DNA"/>
</dbReference>
<dbReference type="OrthoDB" id="9825093at2"/>
<name>A0A6N7PU04_9BACT</name>
<sequence>MRPRALALGLFGLLALAGCDEPAVRSTDVSTLDMTLSIDANDEGQGATVRVRVSSPLGPLRLSGGDTLRLGMAGQTLALREVEEDDRPVYLAEVESLSDDIILDLERPADRSVLDRVIPVQPPIGLTVAPLAGDAPLSLTWNAAPGGDHVLGLTVDGSCIRPLLRTLPNDVGSYDILQAELLSLDPPAPAPCPLQVTLTRTARWQEPIAPPATLVGLYAWVVVSRTVGVSWAP</sequence>
<accession>A0A6N7PU04</accession>
<organism evidence="1 2">
    <name type="scientific">Polyangium spumosum</name>
    <dbReference type="NCBI Taxonomy" id="889282"/>
    <lineage>
        <taxon>Bacteria</taxon>
        <taxon>Pseudomonadati</taxon>
        <taxon>Myxococcota</taxon>
        <taxon>Polyangia</taxon>
        <taxon>Polyangiales</taxon>
        <taxon>Polyangiaceae</taxon>
        <taxon>Polyangium</taxon>
    </lineage>
</organism>
<gene>
    <name evidence="1" type="ORF">GF068_18600</name>
</gene>